<evidence type="ECO:0000259" key="6">
    <source>
        <dbReference type="SMART" id="SM00967"/>
    </source>
</evidence>
<dbReference type="InterPro" id="IPR013123">
    <property type="entry name" value="SpoU_subst-bd"/>
</dbReference>
<dbReference type="InParanoid" id="A0A672HHD7"/>
<dbReference type="OMA" id="FLKFHKY"/>
<feature type="region of interest" description="Disordered" evidence="5">
    <location>
        <begin position="75"/>
        <end position="95"/>
    </location>
</feature>
<dbReference type="GO" id="GO:0032259">
    <property type="term" value="P:methylation"/>
    <property type="evidence" value="ECO:0007669"/>
    <property type="project" value="UniProtKB-KW"/>
</dbReference>
<dbReference type="Proteomes" id="UP000472267">
    <property type="component" value="Chromosome 14"/>
</dbReference>
<keyword evidence="2" id="KW-0698">rRNA processing</keyword>
<proteinExistence type="inferred from homology"/>
<dbReference type="GO" id="GO:0006364">
    <property type="term" value="P:rRNA processing"/>
    <property type="evidence" value="ECO:0007669"/>
    <property type="project" value="UniProtKB-KW"/>
</dbReference>
<feature type="region of interest" description="Disordered" evidence="5">
    <location>
        <begin position="339"/>
        <end position="359"/>
    </location>
</feature>
<dbReference type="GO" id="GO:0008173">
    <property type="term" value="F:RNA methyltransferase activity"/>
    <property type="evidence" value="ECO:0007669"/>
    <property type="project" value="InterPro"/>
</dbReference>
<dbReference type="InterPro" id="IPR029028">
    <property type="entry name" value="Alpha/beta_knot_MTases"/>
</dbReference>
<dbReference type="PANTHER" id="PTHR43191">
    <property type="entry name" value="RRNA METHYLTRANSFERASE 3"/>
    <property type="match status" value="1"/>
</dbReference>
<keyword evidence="4" id="KW-0808">Transferase</keyword>
<evidence type="ECO:0000256" key="2">
    <source>
        <dbReference type="ARBA" id="ARBA00022552"/>
    </source>
</evidence>
<dbReference type="SUPFAM" id="SSF75217">
    <property type="entry name" value="alpha/beta knot"/>
    <property type="match status" value="1"/>
</dbReference>
<evidence type="ECO:0000256" key="1">
    <source>
        <dbReference type="ARBA" id="ARBA00007228"/>
    </source>
</evidence>
<reference evidence="7" key="1">
    <citation type="submission" date="2019-06" db="EMBL/GenBank/DDBJ databases">
        <authorList>
            <consortium name="Wellcome Sanger Institute Data Sharing"/>
        </authorList>
    </citation>
    <scope>NUCLEOTIDE SEQUENCE [LARGE SCALE GENOMIC DNA]</scope>
</reference>
<organism evidence="7 8">
    <name type="scientific">Salarias fasciatus</name>
    <name type="common">Jewelled blenny</name>
    <name type="synonym">Blennius fasciatus</name>
    <dbReference type="NCBI Taxonomy" id="181472"/>
    <lineage>
        <taxon>Eukaryota</taxon>
        <taxon>Metazoa</taxon>
        <taxon>Chordata</taxon>
        <taxon>Craniata</taxon>
        <taxon>Vertebrata</taxon>
        <taxon>Euteleostomi</taxon>
        <taxon>Actinopterygii</taxon>
        <taxon>Neopterygii</taxon>
        <taxon>Teleostei</taxon>
        <taxon>Neoteleostei</taxon>
        <taxon>Acanthomorphata</taxon>
        <taxon>Ovalentaria</taxon>
        <taxon>Blenniimorphae</taxon>
        <taxon>Blenniiformes</taxon>
        <taxon>Blennioidei</taxon>
        <taxon>Blenniidae</taxon>
        <taxon>Salariinae</taxon>
        <taxon>Salarias</taxon>
    </lineage>
</organism>
<dbReference type="Ensembl" id="ENSSFAT00005029715.1">
    <property type="protein sequence ID" value="ENSSFAP00005028651.1"/>
    <property type="gene ID" value="ENSSFAG00005014597.1"/>
</dbReference>
<evidence type="ECO:0000313" key="8">
    <source>
        <dbReference type="Proteomes" id="UP000472267"/>
    </source>
</evidence>
<name>A0A672HHD7_SALFA</name>
<accession>A0A672HHD7</accession>
<protein>
    <recommendedName>
        <fullName evidence="6">RNA 2-O ribose methyltransferase substrate binding domain-containing protein</fullName>
    </recommendedName>
</protein>
<gene>
    <name evidence="7" type="primary">mrm3a</name>
</gene>
<dbReference type="InterPro" id="IPR029026">
    <property type="entry name" value="tRNA_m1G_MTases_N"/>
</dbReference>
<dbReference type="SUPFAM" id="SSF55315">
    <property type="entry name" value="L30e-like"/>
    <property type="match status" value="1"/>
</dbReference>
<dbReference type="OrthoDB" id="270651at2759"/>
<dbReference type="GO" id="GO:0005737">
    <property type="term" value="C:cytoplasm"/>
    <property type="evidence" value="ECO:0007669"/>
    <property type="project" value="UniProtKB-ARBA"/>
</dbReference>
<dbReference type="GO" id="GO:0003723">
    <property type="term" value="F:RNA binding"/>
    <property type="evidence" value="ECO:0007669"/>
    <property type="project" value="InterPro"/>
</dbReference>
<evidence type="ECO:0000256" key="3">
    <source>
        <dbReference type="ARBA" id="ARBA00022603"/>
    </source>
</evidence>
<dbReference type="Pfam" id="PF22435">
    <property type="entry name" value="MRM3-like_sub_bind"/>
    <property type="match status" value="1"/>
</dbReference>
<feature type="domain" description="RNA 2-O ribose methyltransferase substrate binding" evidence="6">
    <location>
        <begin position="142"/>
        <end position="213"/>
    </location>
</feature>
<evidence type="ECO:0000256" key="4">
    <source>
        <dbReference type="ARBA" id="ARBA00022679"/>
    </source>
</evidence>
<keyword evidence="8" id="KW-1185">Reference proteome</keyword>
<dbReference type="InterPro" id="IPR051259">
    <property type="entry name" value="rRNA_Methyltransferase"/>
</dbReference>
<dbReference type="Gene3D" id="3.40.1280.10">
    <property type="match status" value="1"/>
</dbReference>
<dbReference type="InterPro" id="IPR029064">
    <property type="entry name" value="Ribosomal_eL30-like_sf"/>
</dbReference>
<dbReference type="InterPro" id="IPR001537">
    <property type="entry name" value="SpoU_MeTrfase"/>
</dbReference>
<reference evidence="7" key="3">
    <citation type="submission" date="2025-09" db="UniProtKB">
        <authorList>
            <consortium name="Ensembl"/>
        </authorList>
    </citation>
    <scope>IDENTIFICATION</scope>
</reference>
<dbReference type="CDD" id="cd18106">
    <property type="entry name" value="SpoU-like_RNMTL1"/>
    <property type="match status" value="1"/>
</dbReference>
<dbReference type="FunCoup" id="A0A672HHD7">
    <property type="interactions" value="64"/>
</dbReference>
<comment type="similarity">
    <text evidence="1">Belongs to the class IV-like SAM-binding methyltransferase superfamily. RNA methyltransferase TrmH family.</text>
</comment>
<feature type="compositionally biased region" description="Acidic residues" evidence="5">
    <location>
        <begin position="339"/>
        <end position="350"/>
    </location>
</feature>
<sequence>MAAYMRGVLCLVSTERNVCMAKVSSVFVEPRRYVRGLRRKPVRVLYPETETAKTPKFEPSGPKVKRETEARVKFSPDIRGESDSSVTKEEPTPAAKQALVTGAKNQLEGLRFERASPGDKRLGRLVSVARSRTFREQQGKILLEGRRLICDALDAGASPQMVFFSTVERLQELPLDRLKRATLVKVKFEDIKLWSELTAPQGVIAIFSRPDPSRMRFANREQSLPLSLICDNVRDPGNLGTMLRCAAAAGCHNVLLTKGCVDAWEPKVLRAAMGAHFRLPIHPSLDWNDIGGHLPNQVTVHVADSSCAVPQSAEEEINTHKASKAGDYGWVSNRKTMAYEEDSDDDDDDGASSPSVETRLYHQSWAQSPTALVIGGETHGLSPEAVQLAERTEGSRLFIPVAPGVDSLNSAMAASILLFEGRKQLLKMLQTSGKKLQSKAGRSQHE</sequence>
<evidence type="ECO:0000313" key="7">
    <source>
        <dbReference type="Ensembl" id="ENSSFAP00005028651.1"/>
    </source>
</evidence>
<reference evidence="7" key="2">
    <citation type="submission" date="2025-08" db="UniProtKB">
        <authorList>
            <consortium name="Ensembl"/>
        </authorList>
    </citation>
    <scope>IDENTIFICATION</scope>
</reference>
<dbReference type="AlphaFoldDB" id="A0A672HHD7"/>
<dbReference type="Gene3D" id="3.30.1330.30">
    <property type="match status" value="1"/>
</dbReference>
<keyword evidence="3" id="KW-0489">Methyltransferase</keyword>
<evidence type="ECO:0000256" key="5">
    <source>
        <dbReference type="SAM" id="MobiDB-lite"/>
    </source>
</evidence>
<dbReference type="SMART" id="SM00967">
    <property type="entry name" value="SpoU_sub_bind"/>
    <property type="match status" value="1"/>
</dbReference>
<dbReference type="Pfam" id="PF00588">
    <property type="entry name" value="SpoU_methylase"/>
    <property type="match status" value="2"/>
</dbReference>
<dbReference type="InterPro" id="IPR053888">
    <property type="entry name" value="MRM3-like_sub_bind"/>
</dbReference>
<dbReference type="PANTHER" id="PTHR43191:SF2">
    <property type="entry name" value="RRNA METHYLTRANSFERASE 3, MITOCHONDRIAL"/>
    <property type="match status" value="1"/>
</dbReference>
<feature type="compositionally biased region" description="Basic and acidic residues" evidence="5">
    <location>
        <begin position="75"/>
        <end position="91"/>
    </location>
</feature>